<keyword evidence="8 15" id="KW-0812">Transmembrane</keyword>
<dbReference type="PANTHER" id="PTHR44936">
    <property type="entry name" value="SENSOR PROTEIN CREC"/>
    <property type="match status" value="1"/>
</dbReference>
<evidence type="ECO:0000256" key="5">
    <source>
        <dbReference type="ARBA" id="ARBA00022519"/>
    </source>
</evidence>
<comment type="catalytic activity">
    <reaction evidence="1">
        <text>ATP + protein L-histidine = ADP + protein N-phospho-L-histidine.</text>
        <dbReference type="EC" id="2.7.13.3"/>
    </reaction>
</comment>
<evidence type="ECO:0000256" key="11">
    <source>
        <dbReference type="ARBA" id="ARBA00022840"/>
    </source>
</evidence>
<dbReference type="InterPro" id="IPR036097">
    <property type="entry name" value="HisK_dim/P_sf"/>
</dbReference>
<dbReference type="OrthoDB" id="9804645at2"/>
<evidence type="ECO:0000259" key="16">
    <source>
        <dbReference type="PROSITE" id="PS50109"/>
    </source>
</evidence>
<dbReference type="InterPro" id="IPR003660">
    <property type="entry name" value="HAMP_dom"/>
</dbReference>
<dbReference type="InterPro" id="IPR005467">
    <property type="entry name" value="His_kinase_dom"/>
</dbReference>
<evidence type="ECO:0000256" key="3">
    <source>
        <dbReference type="ARBA" id="ARBA00012438"/>
    </source>
</evidence>
<dbReference type="EMBL" id="AMXE01000014">
    <property type="protein sequence ID" value="ENO89481.1"/>
    <property type="molecule type" value="Genomic_DNA"/>
</dbReference>
<keyword evidence="14 15" id="KW-0472">Membrane</keyword>
<dbReference type="InterPro" id="IPR050980">
    <property type="entry name" value="2C_sensor_his_kinase"/>
</dbReference>
<dbReference type="SMART" id="SM00388">
    <property type="entry name" value="HisKA"/>
    <property type="match status" value="1"/>
</dbReference>
<keyword evidence="9" id="KW-0547">Nucleotide-binding</keyword>
<accession>N6Y5K7</accession>
<dbReference type="CDD" id="cd06225">
    <property type="entry name" value="HAMP"/>
    <property type="match status" value="1"/>
</dbReference>
<sequence length="448" mass="49281">MTLPWPRSLFARLVLILLVGILIVIAASLALFVGERERIGRSALFEGVAQEIASTADVLDRLSSADRARWIDNLGRRRLRLALRQPSERLQPLPDDHPLPAALRAAMPERTTAAYAHDRPGMPHAVVVAVVNLDDGTPLQVRLPGIPPAPPIRAPEPGQLFAALAALVGGVGLLTWFAVRLATRPLSRMAEAARALGEDPERAPIDTRGPTEVSQAAQAFNQMQQRIREHVSERTRILAAISHDLQTPITRLRLRAELVDDEELRARIQADLDSMQALVKEGLAYARSMDDATPPQPIDLDRLLEALCDDASDMGWKVGLDGRADAPLLAQPTALRRALWNLIENGVKFGGEVAIHVGARPDVFEIRIRDHGPGLPEDELERVFEPFYRLETSRNRETGGTGLGLAITRNLLRRQRGEVHLYNRADGGLEAIVLLPRSRETPPPPPAR</sequence>
<dbReference type="SMART" id="SM00304">
    <property type="entry name" value="HAMP"/>
    <property type="match status" value="1"/>
</dbReference>
<evidence type="ECO:0000256" key="12">
    <source>
        <dbReference type="ARBA" id="ARBA00022989"/>
    </source>
</evidence>
<dbReference type="Gene3D" id="1.10.287.130">
    <property type="match status" value="1"/>
</dbReference>
<dbReference type="Pfam" id="PF00512">
    <property type="entry name" value="HisKA"/>
    <property type="match status" value="1"/>
</dbReference>
<reference evidence="18 19" key="1">
    <citation type="submission" date="2012-09" db="EMBL/GenBank/DDBJ databases">
        <title>Draft Genome Sequences of 6 Strains from Genus Thauera.</title>
        <authorList>
            <person name="Liu B."/>
            <person name="Shapleigh J.P."/>
            <person name="Frostegard A.H."/>
        </authorList>
    </citation>
    <scope>NUCLEOTIDE SEQUENCE [LARGE SCALE GENOMIC DNA]</scope>
    <source>
        <strain evidence="19">47Lol / DSM 12138</strain>
    </source>
</reference>
<dbReference type="SUPFAM" id="SSF158472">
    <property type="entry name" value="HAMP domain-like"/>
    <property type="match status" value="1"/>
</dbReference>
<dbReference type="GO" id="GO:0005524">
    <property type="term" value="F:ATP binding"/>
    <property type="evidence" value="ECO:0007669"/>
    <property type="project" value="UniProtKB-KW"/>
</dbReference>
<dbReference type="SUPFAM" id="SSF55874">
    <property type="entry name" value="ATPase domain of HSP90 chaperone/DNA topoisomerase II/histidine kinase"/>
    <property type="match status" value="1"/>
</dbReference>
<evidence type="ECO:0000313" key="18">
    <source>
        <dbReference type="EMBL" id="ENO89481.1"/>
    </source>
</evidence>
<keyword evidence="7" id="KW-0808">Transferase</keyword>
<keyword evidence="11" id="KW-0067">ATP-binding</keyword>
<evidence type="ECO:0000256" key="9">
    <source>
        <dbReference type="ARBA" id="ARBA00022741"/>
    </source>
</evidence>
<dbReference type="Gene3D" id="3.30.565.10">
    <property type="entry name" value="Histidine kinase-like ATPase, C-terminal domain"/>
    <property type="match status" value="1"/>
</dbReference>
<evidence type="ECO:0000256" key="2">
    <source>
        <dbReference type="ARBA" id="ARBA00004429"/>
    </source>
</evidence>
<keyword evidence="4" id="KW-1003">Cell membrane</keyword>
<dbReference type="Pfam" id="PF00672">
    <property type="entry name" value="HAMP"/>
    <property type="match status" value="1"/>
</dbReference>
<dbReference type="eggNOG" id="COG0642">
    <property type="taxonomic scope" value="Bacteria"/>
</dbReference>
<keyword evidence="6" id="KW-0597">Phosphoprotein</keyword>
<evidence type="ECO:0000256" key="8">
    <source>
        <dbReference type="ARBA" id="ARBA00022692"/>
    </source>
</evidence>
<dbReference type="EC" id="2.7.13.3" evidence="3"/>
<evidence type="ECO:0000259" key="17">
    <source>
        <dbReference type="PROSITE" id="PS50885"/>
    </source>
</evidence>
<feature type="transmembrane region" description="Helical" evidence="15">
    <location>
        <begin position="160"/>
        <end position="179"/>
    </location>
</feature>
<feature type="domain" description="Histidine kinase" evidence="16">
    <location>
        <begin position="240"/>
        <end position="439"/>
    </location>
</feature>
<dbReference type="CDD" id="cd00082">
    <property type="entry name" value="HisKA"/>
    <property type="match status" value="1"/>
</dbReference>
<evidence type="ECO:0000313" key="19">
    <source>
        <dbReference type="Proteomes" id="UP000013232"/>
    </source>
</evidence>
<dbReference type="PANTHER" id="PTHR44936:SF5">
    <property type="entry name" value="SENSOR HISTIDINE KINASE ENVZ"/>
    <property type="match status" value="1"/>
</dbReference>
<dbReference type="PRINTS" id="PR00344">
    <property type="entry name" value="BCTRLSENSOR"/>
</dbReference>
<protein>
    <recommendedName>
        <fullName evidence="3">histidine kinase</fullName>
        <ecNumber evidence="3">2.7.13.3</ecNumber>
    </recommendedName>
</protein>
<dbReference type="InterPro" id="IPR003661">
    <property type="entry name" value="HisK_dim/P_dom"/>
</dbReference>
<dbReference type="Pfam" id="PF02518">
    <property type="entry name" value="HATPase_c"/>
    <property type="match status" value="1"/>
</dbReference>
<dbReference type="AlphaFoldDB" id="N6Y5K7"/>
<gene>
    <name evidence="18" type="ORF">C666_06160</name>
</gene>
<evidence type="ECO:0000256" key="10">
    <source>
        <dbReference type="ARBA" id="ARBA00022777"/>
    </source>
</evidence>
<dbReference type="SMART" id="SM00387">
    <property type="entry name" value="HATPase_c"/>
    <property type="match status" value="1"/>
</dbReference>
<keyword evidence="12 15" id="KW-1133">Transmembrane helix</keyword>
<dbReference type="GO" id="GO:0005886">
    <property type="term" value="C:plasma membrane"/>
    <property type="evidence" value="ECO:0007669"/>
    <property type="project" value="UniProtKB-SubCell"/>
</dbReference>
<evidence type="ECO:0000256" key="1">
    <source>
        <dbReference type="ARBA" id="ARBA00000085"/>
    </source>
</evidence>
<evidence type="ECO:0000256" key="13">
    <source>
        <dbReference type="ARBA" id="ARBA00023012"/>
    </source>
</evidence>
<keyword evidence="19" id="KW-1185">Reference proteome</keyword>
<dbReference type="CDD" id="cd00075">
    <property type="entry name" value="HATPase"/>
    <property type="match status" value="1"/>
</dbReference>
<dbReference type="SUPFAM" id="SSF47384">
    <property type="entry name" value="Homodimeric domain of signal transducing histidine kinase"/>
    <property type="match status" value="1"/>
</dbReference>
<evidence type="ECO:0000256" key="14">
    <source>
        <dbReference type="ARBA" id="ARBA00023136"/>
    </source>
</evidence>
<name>N6Y5K7_THAL4</name>
<proteinExistence type="predicted"/>
<keyword evidence="13" id="KW-0902">Two-component regulatory system</keyword>
<dbReference type="InterPro" id="IPR003594">
    <property type="entry name" value="HATPase_dom"/>
</dbReference>
<keyword evidence="10 18" id="KW-0418">Kinase</keyword>
<dbReference type="GO" id="GO:0000155">
    <property type="term" value="F:phosphorelay sensor kinase activity"/>
    <property type="evidence" value="ECO:0007669"/>
    <property type="project" value="InterPro"/>
</dbReference>
<comment type="subcellular location">
    <subcellularLocation>
        <location evidence="2">Cell inner membrane</location>
        <topology evidence="2">Multi-pass membrane protein</topology>
    </subcellularLocation>
</comment>
<dbReference type="Proteomes" id="UP000013232">
    <property type="component" value="Unassembled WGS sequence"/>
</dbReference>
<dbReference type="RefSeq" id="WP_004335542.1">
    <property type="nucleotide sequence ID" value="NZ_AMXE01000014.1"/>
</dbReference>
<dbReference type="InterPro" id="IPR036890">
    <property type="entry name" value="HATPase_C_sf"/>
</dbReference>
<dbReference type="STRING" id="1123367.GCA_000621305_03043"/>
<evidence type="ECO:0000256" key="15">
    <source>
        <dbReference type="SAM" id="Phobius"/>
    </source>
</evidence>
<feature type="domain" description="HAMP" evidence="17">
    <location>
        <begin position="180"/>
        <end position="232"/>
    </location>
</feature>
<keyword evidence="5" id="KW-0997">Cell inner membrane</keyword>
<organism evidence="18 19">
    <name type="scientific">Thauera linaloolentis (strain DSM 12138 / JCM 21573 / CCUG 41526 / CIP 105981 / IAM 15112 / NBRC 102519 / 47Lol)</name>
    <dbReference type="NCBI Taxonomy" id="1123367"/>
    <lineage>
        <taxon>Bacteria</taxon>
        <taxon>Pseudomonadati</taxon>
        <taxon>Pseudomonadota</taxon>
        <taxon>Betaproteobacteria</taxon>
        <taxon>Rhodocyclales</taxon>
        <taxon>Zoogloeaceae</taxon>
        <taxon>Thauera</taxon>
    </lineage>
</organism>
<evidence type="ECO:0000256" key="7">
    <source>
        <dbReference type="ARBA" id="ARBA00022679"/>
    </source>
</evidence>
<dbReference type="PROSITE" id="PS50109">
    <property type="entry name" value="HIS_KIN"/>
    <property type="match status" value="1"/>
</dbReference>
<comment type="caution">
    <text evidence="18">The sequence shown here is derived from an EMBL/GenBank/DDBJ whole genome shotgun (WGS) entry which is preliminary data.</text>
</comment>
<dbReference type="PROSITE" id="PS50885">
    <property type="entry name" value="HAMP"/>
    <property type="match status" value="1"/>
</dbReference>
<dbReference type="InterPro" id="IPR004358">
    <property type="entry name" value="Sig_transdc_His_kin-like_C"/>
</dbReference>
<evidence type="ECO:0000256" key="6">
    <source>
        <dbReference type="ARBA" id="ARBA00022553"/>
    </source>
</evidence>
<feature type="transmembrane region" description="Helical" evidence="15">
    <location>
        <begin position="12"/>
        <end position="33"/>
    </location>
</feature>
<evidence type="ECO:0000256" key="4">
    <source>
        <dbReference type="ARBA" id="ARBA00022475"/>
    </source>
</evidence>